<dbReference type="Proteomes" id="UP001169027">
    <property type="component" value="Unassembled WGS sequence"/>
</dbReference>
<reference evidence="1" key="1">
    <citation type="submission" date="2023-06" db="EMBL/GenBank/DDBJ databases">
        <authorList>
            <person name="Jiang Y."/>
            <person name="Liu Q."/>
        </authorList>
    </citation>
    <scope>NUCLEOTIDE SEQUENCE</scope>
    <source>
        <strain evidence="1">CGMCC 1.12090</strain>
    </source>
</reference>
<feature type="non-terminal residue" evidence="1">
    <location>
        <position position="1"/>
    </location>
</feature>
<evidence type="ECO:0000313" key="2">
    <source>
        <dbReference type="Proteomes" id="UP001169027"/>
    </source>
</evidence>
<protein>
    <submittedName>
        <fullName evidence="1">Uncharacterized protein</fullName>
    </submittedName>
</protein>
<sequence length="63" mass="7119">ADAQQLGLALDRQFVFALDHRFALSKPALLSAPSKKSTGTSQTVKQRFSVFFLDKRYSWQCVI</sequence>
<accession>A0ABT8SFP8</accession>
<evidence type="ECO:0000313" key="1">
    <source>
        <dbReference type="EMBL" id="MDO1537620.1"/>
    </source>
</evidence>
<keyword evidence="2" id="KW-1185">Reference proteome</keyword>
<dbReference type="RefSeq" id="WP_301816110.1">
    <property type="nucleotide sequence ID" value="NZ_JAUJZH010000045.1"/>
</dbReference>
<gene>
    <name evidence="1" type="ORF">Q2T77_35805</name>
</gene>
<comment type="caution">
    <text evidence="1">The sequence shown here is derived from an EMBL/GenBank/DDBJ whole genome shotgun (WGS) entry which is preliminary data.</text>
</comment>
<proteinExistence type="predicted"/>
<name>A0ABT8SFP8_9BURK</name>
<organism evidence="1 2">
    <name type="scientific">Variovorax ginsengisoli</name>
    <dbReference type="NCBI Taxonomy" id="363844"/>
    <lineage>
        <taxon>Bacteria</taxon>
        <taxon>Pseudomonadati</taxon>
        <taxon>Pseudomonadota</taxon>
        <taxon>Betaproteobacteria</taxon>
        <taxon>Burkholderiales</taxon>
        <taxon>Comamonadaceae</taxon>
        <taxon>Variovorax</taxon>
    </lineage>
</organism>
<dbReference type="EMBL" id="JAUKVY010000045">
    <property type="protein sequence ID" value="MDO1537620.1"/>
    <property type="molecule type" value="Genomic_DNA"/>
</dbReference>